<feature type="region of interest" description="Disordered" evidence="1">
    <location>
        <begin position="43"/>
        <end position="77"/>
    </location>
</feature>
<feature type="compositionally biased region" description="Basic and acidic residues" evidence="1">
    <location>
        <begin position="208"/>
        <end position="218"/>
    </location>
</feature>
<feature type="region of interest" description="Disordered" evidence="1">
    <location>
        <begin position="199"/>
        <end position="218"/>
    </location>
</feature>
<comment type="caution">
    <text evidence="2">The sequence shown here is derived from an EMBL/GenBank/DDBJ whole genome shotgun (WGS) entry which is preliminary data.</text>
</comment>
<evidence type="ECO:0000313" key="3">
    <source>
        <dbReference type="Proteomes" id="UP000324585"/>
    </source>
</evidence>
<dbReference type="AlphaFoldDB" id="A0A5J4YUH0"/>
<dbReference type="Proteomes" id="UP000324585">
    <property type="component" value="Unassembled WGS sequence"/>
</dbReference>
<keyword evidence="3" id="KW-1185">Reference proteome</keyword>
<evidence type="ECO:0000313" key="2">
    <source>
        <dbReference type="EMBL" id="KAA8494895.1"/>
    </source>
</evidence>
<evidence type="ECO:0000256" key="1">
    <source>
        <dbReference type="SAM" id="MobiDB-lite"/>
    </source>
</evidence>
<sequence length="300" mass="32561">MQPCSVAGFGAAAAAAYVVLLEPLTTRGSALRKGQCQICMQAEDPGGRRRRRVPPAERDDTKSDDALQDSGMSPALKRKGRHSYRCSYCGVLGHNIVTCAEIKKLQETKGSLYINVLAVPNAKEKKRLRKRDRSLEGANQAASSQDRQASGTAALPHPHSNSRNEAARRHLPACSTCKDEFVVRCRTCLGSGRLAKATTHDSAPSHISTERNTKEDQKKRVREHAQEWLRKDKGIELPSSDTFLGDRGIIGEGKNVDDFSAKLSEASAASAVVLPRDMTTKCKDCGGAGWILCDECAKAD</sequence>
<name>A0A5J4YUH0_PORPP</name>
<feature type="compositionally biased region" description="Basic and acidic residues" evidence="1">
    <location>
        <begin position="54"/>
        <end position="65"/>
    </location>
</feature>
<reference evidence="3" key="1">
    <citation type="journal article" date="2019" name="Nat. Commun.">
        <title>Expansion of phycobilisome linker gene families in mesophilic red algae.</title>
        <authorList>
            <person name="Lee J."/>
            <person name="Kim D."/>
            <person name="Bhattacharya D."/>
            <person name="Yoon H.S."/>
        </authorList>
    </citation>
    <scope>NUCLEOTIDE SEQUENCE [LARGE SCALE GENOMIC DNA]</scope>
    <source>
        <strain evidence="3">CCMP 1328</strain>
    </source>
</reference>
<proteinExistence type="predicted"/>
<organism evidence="2 3">
    <name type="scientific">Porphyridium purpureum</name>
    <name type="common">Red alga</name>
    <name type="synonym">Porphyridium cruentum</name>
    <dbReference type="NCBI Taxonomy" id="35688"/>
    <lineage>
        <taxon>Eukaryota</taxon>
        <taxon>Rhodophyta</taxon>
        <taxon>Bangiophyceae</taxon>
        <taxon>Porphyridiales</taxon>
        <taxon>Porphyridiaceae</taxon>
        <taxon>Porphyridium</taxon>
    </lineage>
</organism>
<feature type="compositionally biased region" description="Polar residues" evidence="1">
    <location>
        <begin position="140"/>
        <end position="151"/>
    </location>
</feature>
<accession>A0A5J4YUH0</accession>
<gene>
    <name evidence="2" type="ORF">FVE85_3136</name>
</gene>
<protein>
    <submittedName>
        <fullName evidence="2">Uncharacterized protein</fullName>
    </submittedName>
</protein>
<feature type="region of interest" description="Disordered" evidence="1">
    <location>
        <begin position="124"/>
        <end position="167"/>
    </location>
</feature>
<dbReference type="EMBL" id="VRMN01000004">
    <property type="protein sequence ID" value="KAA8494895.1"/>
    <property type="molecule type" value="Genomic_DNA"/>
</dbReference>